<dbReference type="EMBL" id="VYTZ01000001">
    <property type="protein sequence ID" value="KAA9381983.1"/>
    <property type="molecule type" value="Genomic_DNA"/>
</dbReference>
<feature type="domain" description="ATP-grasp" evidence="5">
    <location>
        <begin position="120"/>
        <end position="319"/>
    </location>
</feature>
<dbReference type="InterPro" id="IPR052032">
    <property type="entry name" value="ATP-dep_AA_Ligase"/>
</dbReference>
<dbReference type="PANTHER" id="PTHR43585:SF2">
    <property type="entry name" value="ATP-GRASP ENZYME FSQD"/>
    <property type="match status" value="1"/>
</dbReference>
<protein>
    <submittedName>
        <fullName evidence="6">ATP-grasp domain-containing protein</fullName>
    </submittedName>
</protein>
<accession>A0A5J5KCJ6</accession>
<evidence type="ECO:0000256" key="4">
    <source>
        <dbReference type="PROSITE-ProRule" id="PRU00409"/>
    </source>
</evidence>
<keyword evidence="3 4" id="KW-0067">ATP-binding</keyword>
<dbReference type="Pfam" id="PF18130">
    <property type="entry name" value="ATPgrasp_N"/>
    <property type="match status" value="1"/>
</dbReference>
<proteinExistence type="predicted"/>
<name>A0A5J5KCJ6_9ACTN</name>
<dbReference type="InterPro" id="IPR011761">
    <property type="entry name" value="ATP-grasp"/>
</dbReference>
<reference evidence="6 7" key="1">
    <citation type="submission" date="2019-09" db="EMBL/GenBank/DDBJ databases">
        <title>Screening of Novel Bioactive Compounds from Soil-Associated.</title>
        <authorList>
            <person name="Gong X."/>
        </authorList>
    </citation>
    <scope>NUCLEOTIDE SEQUENCE [LARGE SCALE GENOMIC DNA]</scope>
    <source>
        <strain evidence="6 7">Gxj-6</strain>
    </source>
</reference>
<dbReference type="Pfam" id="PF13535">
    <property type="entry name" value="ATP-grasp_4"/>
    <property type="match status" value="1"/>
</dbReference>
<evidence type="ECO:0000313" key="7">
    <source>
        <dbReference type="Proteomes" id="UP000327011"/>
    </source>
</evidence>
<evidence type="ECO:0000313" key="6">
    <source>
        <dbReference type="EMBL" id="KAA9381983.1"/>
    </source>
</evidence>
<dbReference type="RefSeq" id="WP_150931116.1">
    <property type="nucleotide sequence ID" value="NZ_VYTZ01000001.1"/>
</dbReference>
<dbReference type="InterPro" id="IPR041472">
    <property type="entry name" value="BL00235/CARNS1_N"/>
</dbReference>
<dbReference type="AlphaFoldDB" id="A0A5J5KCJ6"/>
<dbReference type="GO" id="GO:0016874">
    <property type="term" value="F:ligase activity"/>
    <property type="evidence" value="ECO:0007669"/>
    <property type="project" value="UniProtKB-KW"/>
</dbReference>
<dbReference type="GO" id="GO:0046872">
    <property type="term" value="F:metal ion binding"/>
    <property type="evidence" value="ECO:0007669"/>
    <property type="project" value="InterPro"/>
</dbReference>
<keyword evidence="1" id="KW-0436">Ligase</keyword>
<keyword evidence="2 4" id="KW-0547">Nucleotide-binding</keyword>
<organism evidence="6 7">
    <name type="scientific">Microbispora cellulosiformans</name>
    <dbReference type="NCBI Taxonomy" id="2614688"/>
    <lineage>
        <taxon>Bacteria</taxon>
        <taxon>Bacillati</taxon>
        <taxon>Actinomycetota</taxon>
        <taxon>Actinomycetes</taxon>
        <taxon>Streptosporangiales</taxon>
        <taxon>Streptosporangiaceae</taxon>
        <taxon>Microbispora</taxon>
    </lineage>
</organism>
<dbReference type="GO" id="GO:0005524">
    <property type="term" value="F:ATP binding"/>
    <property type="evidence" value="ECO:0007669"/>
    <property type="project" value="UniProtKB-UniRule"/>
</dbReference>
<gene>
    <name evidence="6" type="ORF">F5972_04050</name>
</gene>
<evidence type="ECO:0000259" key="5">
    <source>
        <dbReference type="PROSITE" id="PS50975"/>
    </source>
</evidence>
<sequence>MFDPVGSSVLVVEPVSGGADVARLAHHLGMTVVIASQDVGDCEIPPDLRKLASTVLTVDTNDERTLFDVVAGHHEREPLAAVLPGCDFYVATTARLAARLGLPGLPVETVDAVRNKARMRERVAAAGLRTPRFAEASSPEELRTAAGTVGFPCVMKPVESSGSIHVSRADDWAGLAAAYAALTGDRELDLGRPMGHTVVVEQYVAGEEVSADGYVEDGRATVVAITRTVLGAEPRFVELGHLTPADLPDDVASEVVAYTEQVVRALNVTAGPFHCEVRLSDEGPVLMELGARLPGDGIPELIRLATGTDLAAVMLAAGLGVGAAELPAFGTPTAPYAAIRFLTADDLGSYSGIRGWDELDGRPEVIGRQLVIPPGTPIPQSGDCRSRLASVRYTAESYEAVQAFWKSLDDLAVLP</sequence>
<dbReference type="Gene3D" id="3.40.50.20">
    <property type="match status" value="1"/>
</dbReference>
<evidence type="ECO:0000256" key="1">
    <source>
        <dbReference type="ARBA" id="ARBA00022598"/>
    </source>
</evidence>
<dbReference type="SUPFAM" id="SSF56059">
    <property type="entry name" value="Glutathione synthetase ATP-binding domain-like"/>
    <property type="match status" value="1"/>
</dbReference>
<evidence type="ECO:0000256" key="2">
    <source>
        <dbReference type="ARBA" id="ARBA00022741"/>
    </source>
</evidence>
<dbReference type="Proteomes" id="UP000327011">
    <property type="component" value="Unassembled WGS sequence"/>
</dbReference>
<evidence type="ECO:0000256" key="3">
    <source>
        <dbReference type="ARBA" id="ARBA00022840"/>
    </source>
</evidence>
<dbReference type="PROSITE" id="PS50975">
    <property type="entry name" value="ATP_GRASP"/>
    <property type="match status" value="1"/>
</dbReference>
<dbReference type="Gene3D" id="3.30.470.20">
    <property type="entry name" value="ATP-grasp fold, B domain"/>
    <property type="match status" value="1"/>
</dbReference>
<dbReference type="PANTHER" id="PTHR43585">
    <property type="entry name" value="FUMIPYRROLE BIOSYNTHESIS PROTEIN C"/>
    <property type="match status" value="1"/>
</dbReference>
<comment type="caution">
    <text evidence="6">The sequence shown here is derived from an EMBL/GenBank/DDBJ whole genome shotgun (WGS) entry which is preliminary data.</text>
</comment>
<keyword evidence="7" id="KW-1185">Reference proteome</keyword>